<feature type="compositionally biased region" description="Basic and acidic residues" evidence="2">
    <location>
        <begin position="572"/>
        <end position="585"/>
    </location>
</feature>
<reference evidence="3 4" key="1">
    <citation type="journal article" date="2013" name="J. Mol. Microbiol. Biotechnol.">
        <title>Analysis of the Complete Genomes of Acholeplasma brassicae , A. palmae and A. laidlawii and Their Comparison to the Obligate Parasites from ' Candidatus Phytoplasma'.</title>
        <authorList>
            <person name="Kube M."/>
            <person name="Siewert C."/>
            <person name="Migdoll A.M."/>
            <person name="Duduk B."/>
            <person name="Holz S."/>
            <person name="Rabus R."/>
            <person name="Seemuller E."/>
            <person name="Mitrovic J."/>
            <person name="Muller I."/>
            <person name="Buttner C."/>
            <person name="Reinhardt R."/>
        </authorList>
    </citation>
    <scope>NUCLEOTIDE SEQUENCE [LARGE SCALE GENOMIC DNA]</scope>
    <source>
        <strain evidence="3 4">J233</strain>
    </source>
</reference>
<evidence type="ECO:0008006" key="5">
    <source>
        <dbReference type="Google" id="ProtNLM"/>
    </source>
</evidence>
<keyword evidence="1" id="KW-0175">Coiled coil</keyword>
<dbReference type="EMBL" id="FO681347">
    <property type="protein sequence ID" value="CCV64407.1"/>
    <property type="molecule type" value="Genomic_DNA"/>
</dbReference>
<feature type="region of interest" description="Disordered" evidence="2">
    <location>
        <begin position="561"/>
        <end position="585"/>
    </location>
</feature>
<protein>
    <recommendedName>
        <fullName evidence="5">DUF2357 domain-containing protein</fullName>
    </recommendedName>
</protein>
<evidence type="ECO:0000256" key="1">
    <source>
        <dbReference type="SAM" id="Coils"/>
    </source>
</evidence>
<evidence type="ECO:0000256" key="2">
    <source>
        <dbReference type="SAM" id="MobiDB-lite"/>
    </source>
</evidence>
<dbReference type="STRING" id="1318466.BN85408300"/>
<feature type="coiled-coil region" evidence="1">
    <location>
        <begin position="305"/>
        <end position="507"/>
    </location>
</feature>
<evidence type="ECO:0000313" key="4">
    <source>
        <dbReference type="Proteomes" id="UP000032740"/>
    </source>
</evidence>
<dbReference type="HOGENOM" id="CLU_465914_0_0_14"/>
<dbReference type="Proteomes" id="UP000032740">
    <property type="component" value="Chromosome"/>
</dbReference>
<keyword evidence="4" id="KW-1185">Reference proteome</keyword>
<gene>
    <name evidence="3" type="ORF">BN85408300</name>
</gene>
<dbReference type="OrthoDB" id="1766940at2"/>
<organism evidence="3 4">
    <name type="scientific">Alteracholeplasma palmae (strain ATCC 49389 / J233)</name>
    <name type="common">Acholeplasma palmae</name>
    <dbReference type="NCBI Taxonomy" id="1318466"/>
    <lineage>
        <taxon>Bacteria</taxon>
        <taxon>Bacillati</taxon>
        <taxon>Mycoplasmatota</taxon>
        <taxon>Mollicutes</taxon>
        <taxon>Acholeplasmatales</taxon>
        <taxon>Acholeplasmataceae</taxon>
        <taxon>Acholeplasma</taxon>
    </lineage>
</organism>
<dbReference type="AlphaFoldDB" id="U4KL10"/>
<sequence length="585" mass="69889">MKNMSLYYKAFKELKKVTETHNDAKRARKKLVETHNELDSLIVLKYDCMIDSDWITEIENTLEFIEKAIREDRQFITSEGNVLPIEKVKKTSKETIKHLSQHSDLITHVPEKESDPLIPDKLYVVEKLSDYLVYENRFIFMLLSYLRDFIELRITKVKEKVTTYHMEVKMNKQINDNYRKMIYKLDYEDTFKNDPYLTDNYYKIPNVKRMENAYAQVISMLSTELMKQVAKAPIIKPPVVKTNVLRMNQNFKKSLALYDYITSYTKDGYTLTEHKNEFNPFDLKMADNIVETIELSTLISYSFGQNLLEQLEQEYQIELEKLQQEEIKKFTLEVSKLKNKVENGKLDPLEYIVKLEKLVELKDKQIETLSAEIKDSLKHLDTIEQLNDKVEINEKQIAALEKVIEEKTDQLVLNSLEHETTIKNLKEEHLNNLNTLKNDYLEELEKTKIEQDETIKQIKEEFTEKENHYEEKVKTLNETNEQKNQEISKYKDDLETIIHEKRELNARYYGLREKNGLNINEDFTSKKDFKELELEMDAYKKFFKEQWKKTKIRIKKEVKEELNTKGQKRKNTKENEKEENINFDE</sequence>
<accession>U4KL10</accession>
<name>U4KL10_ALTPJ</name>
<dbReference type="RefSeq" id="WP_026659480.1">
    <property type="nucleotide sequence ID" value="NC_022538.1"/>
</dbReference>
<dbReference type="KEGG" id="apal:BN85408300"/>
<evidence type="ECO:0000313" key="3">
    <source>
        <dbReference type="EMBL" id="CCV64407.1"/>
    </source>
</evidence>
<proteinExistence type="predicted"/>